<gene>
    <name evidence="1" type="ORF">SAMN06275492_11279</name>
</gene>
<protein>
    <submittedName>
        <fullName evidence="1">Uncharacterized protein</fullName>
    </submittedName>
</protein>
<reference evidence="2" key="1">
    <citation type="submission" date="2017-04" db="EMBL/GenBank/DDBJ databases">
        <authorList>
            <person name="Varghese N."/>
            <person name="Submissions S."/>
        </authorList>
    </citation>
    <scope>NUCLEOTIDE SEQUENCE [LARGE SCALE GENOMIC DNA]</scope>
    <source>
        <strain evidence="2">USBA 82</strain>
    </source>
</reference>
<accession>A0A1X7JJ19</accession>
<evidence type="ECO:0000313" key="1">
    <source>
        <dbReference type="EMBL" id="SMG27859.1"/>
    </source>
</evidence>
<dbReference type="RefSeq" id="WP_085544475.1">
    <property type="nucleotide sequence ID" value="NZ_FXBB01000012.1"/>
</dbReference>
<dbReference type="STRING" id="561720.SAMN06275492_11279"/>
<dbReference type="EMBL" id="FXBB01000012">
    <property type="protein sequence ID" value="SMG27859.1"/>
    <property type="molecule type" value="Genomic_DNA"/>
</dbReference>
<dbReference type="AlphaFoldDB" id="A0A1X7JJ19"/>
<sequence length="62" mass="6960">MTLLYTCPHDPMRQAHAWSERDAEVVIGCLKCPKECPGPGHVVDLNKMDPDGELWEELRGAI</sequence>
<name>A0A1X7JJ19_9BACT</name>
<evidence type="ECO:0000313" key="2">
    <source>
        <dbReference type="Proteomes" id="UP000193355"/>
    </source>
</evidence>
<organism evidence="1 2">
    <name type="scientific">Dethiosulfovibrio salsuginis</name>
    <dbReference type="NCBI Taxonomy" id="561720"/>
    <lineage>
        <taxon>Bacteria</taxon>
        <taxon>Thermotogati</taxon>
        <taxon>Synergistota</taxon>
        <taxon>Synergistia</taxon>
        <taxon>Synergistales</taxon>
        <taxon>Dethiosulfovibrionaceae</taxon>
        <taxon>Dethiosulfovibrio</taxon>
    </lineage>
</organism>
<proteinExistence type="predicted"/>
<dbReference type="Proteomes" id="UP000193355">
    <property type="component" value="Unassembled WGS sequence"/>
</dbReference>
<keyword evidence="2" id="KW-1185">Reference proteome</keyword>